<protein>
    <recommendedName>
        <fullName evidence="3">NmrA-like domain-containing protein</fullName>
    </recommendedName>
</protein>
<organism evidence="4 5">
    <name type="scientific">Podospora aff. communis PSN243</name>
    <dbReference type="NCBI Taxonomy" id="3040156"/>
    <lineage>
        <taxon>Eukaryota</taxon>
        <taxon>Fungi</taxon>
        <taxon>Dikarya</taxon>
        <taxon>Ascomycota</taxon>
        <taxon>Pezizomycotina</taxon>
        <taxon>Sordariomycetes</taxon>
        <taxon>Sordariomycetidae</taxon>
        <taxon>Sordariales</taxon>
        <taxon>Podosporaceae</taxon>
        <taxon>Podospora</taxon>
    </lineage>
</organism>
<dbReference type="InterPro" id="IPR045312">
    <property type="entry name" value="PCBER-like"/>
</dbReference>
<reference evidence="4" key="1">
    <citation type="journal article" date="2023" name="Mol. Phylogenet. Evol.">
        <title>Genome-scale phylogeny and comparative genomics of the fungal order Sordariales.</title>
        <authorList>
            <person name="Hensen N."/>
            <person name="Bonometti L."/>
            <person name="Westerberg I."/>
            <person name="Brannstrom I.O."/>
            <person name="Guillou S."/>
            <person name="Cros-Aarteil S."/>
            <person name="Calhoun S."/>
            <person name="Haridas S."/>
            <person name="Kuo A."/>
            <person name="Mondo S."/>
            <person name="Pangilinan J."/>
            <person name="Riley R."/>
            <person name="LaButti K."/>
            <person name="Andreopoulos B."/>
            <person name="Lipzen A."/>
            <person name="Chen C."/>
            <person name="Yan M."/>
            <person name="Daum C."/>
            <person name="Ng V."/>
            <person name="Clum A."/>
            <person name="Steindorff A."/>
            <person name="Ohm R.A."/>
            <person name="Martin F."/>
            <person name="Silar P."/>
            <person name="Natvig D.O."/>
            <person name="Lalanne C."/>
            <person name="Gautier V."/>
            <person name="Ament-Velasquez S.L."/>
            <person name="Kruys A."/>
            <person name="Hutchinson M.I."/>
            <person name="Powell A.J."/>
            <person name="Barry K."/>
            <person name="Miller A.N."/>
            <person name="Grigoriev I.V."/>
            <person name="Debuchy R."/>
            <person name="Gladieux P."/>
            <person name="Hiltunen Thoren M."/>
            <person name="Johannesson H."/>
        </authorList>
    </citation>
    <scope>NUCLEOTIDE SEQUENCE</scope>
    <source>
        <strain evidence="4">PSN243</strain>
    </source>
</reference>
<feature type="domain" description="NmrA-like" evidence="3">
    <location>
        <begin position="8"/>
        <end position="139"/>
    </location>
</feature>
<keyword evidence="5" id="KW-1185">Reference proteome</keyword>
<dbReference type="InterPro" id="IPR051609">
    <property type="entry name" value="NmrA/Isoflavone_reductase-like"/>
</dbReference>
<dbReference type="SUPFAM" id="SSF51735">
    <property type="entry name" value="NAD(P)-binding Rossmann-fold domains"/>
    <property type="match status" value="1"/>
</dbReference>
<reference evidence="4" key="2">
    <citation type="submission" date="2023-05" db="EMBL/GenBank/DDBJ databases">
        <authorList>
            <consortium name="Lawrence Berkeley National Laboratory"/>
            <person name="Steindorff A."/>
            <person name="Hensen N."/>
            <person name="Bonometti L."/>
            <person name="Westerberg I."/>
            <person name="Brannstrom I.O."/>
            <person name="Guillou S."/>
            <person name="Cros-Aarteil S."/>
            <person name="Calhoun S."/>
            <person name="Haridas S."/>
            <person name="Kuo A."/>
            <person name="Mondo S."/>
            <person name="Pangilinan J."/>
            <person name="Riley R."/>
            <person name="Labutti K."/>
            <person name="Andreopoulos B."/>
            <person name="Lipzen A."/>
            <person name="Chen C."/>
            <person name="Yanf M."/>
            <person name="Daum C."/>
            <person name="Ng V."/>
            <person name="Clum A."/>
            <person name="Ohm R."/>
            <person name="Martin F."/>
            <person name="Silar P."/>
            <person name="Natvig D."/>
            <person name="Lalanne C."/>
            <person name="Gautier V."/>
            <person name="Ament-Velasquez S.L."/>
            <person name="Kruys A."/>
            <person name="Hutchinson M.I."/>
            <person name="Powell A.J."/>
            <person name="Barry K."/>
            <person name="Miller A.N."/>
            <person name="Grigoriev I.V."/>
            <person name="Debuchy R."/>
            <person name="Gladieux P."/>
            <person name="Thoren M.H."/>
            <person name="Johannesson H."/>
        </authorList>
    </citation>
    <scope>NUCLEOTIDE SEQUENCE</scope>
    <source>
        <strain evidence="4">PSN243</strain>
    </source>
</reference>
<evidence type="ECO:0000313" key="4">
    <source>
        <dbReference type="EMBL" id="KAK4442396.1"/>
    </source>
</evidence>
<dbReference type="Proteomes" id="UP001321760">
    <property type="component" value="Unassembled WGS sequence"/>
</dbReference>
<name>A0AAV9G4K7_9PEZI</name>
<evidence type="ECO:0000256" key="1">
    <source>
        <dbReference type="ARBA" id="ARBA00022857"/>
    </source>
</evidence>
<dbReference type="GO" id="GO:0016491">
    <property type="term" value="F:oxidoreductase activity"/>
    <property type="evidence" value="ECO:0007669"/>
    <property type="project" value="UniProtKB-KW"/>
</dbReference>
<dbReference type="EMBL" id="MU866018">
    <property type="protein sequence ID" value="KAK4442396.1"/>
    <property type="molecule type" value="Genomic_DNA"/>
</dbReference>
<evidence type="ECO:0000313" key="5">
    <source>
        <dbReference type="Proteomes" id="UP001321760"/>
    </source>
</evidence>
<sequence>MAQRYPSVALLGATGNIGPHLLQALREAQPPFKSITVLTRALPSPNTFPSGVTVKVVDYSSTESITDALAGVNAVVSALPIRSATLQNDVFDAAIEAGVKFFIPSEFGLASTDARINADFQNWKTKYDVAQRLEALKREGKIDGYALVFTGLFLDWGMEGIFLDLKNKRVNLWDEGNTPVSLTTVASIGKAVVGVLQGKVAKTEVRVKDINMSQRRLYELAEKVTSGEWTVTRWDTAEGVAAAEENIRRGVPDKTLAFLKRAVSLGGYGSVWGHEEDDSEALGLREWTEKEVVALIERMVEKK</sequence>
<dbReference type="AlphaFoldDB" id="A0AAV9G4K7"/>
<dbReference type="PANTHER" id="PTHR47706:SF1">
    <property type="entry name" value="CIPA-LIKE, PUTATIVE (AFU_ORTHOLOGUE AFUA_1G12460)-RELATED"/>
    <property type="match status" value="1"/>
</dbReference>
<dbReference type="InterPro" id="IPR008030">
    <property type="entry name" value="NmrA-like"/>
</dbReference>
<comment type="caution">
    <text evidence="4">The sequence shown here is derived from an EMBL/GenBank/DDBJ whole genome shotgun (WGS) entry which is preliminary data.</text>
</comment>
<evidence type="ECO:0000259" key="3">
    <source>
        <dbReference type="Pfam" id="PF05368"/>
    </source>
</evidence>
<dbReference type="InterPro" id="IPR036291">
    <property type="entry name" value="NAD(P)-bd_dom_sf"/>
</dbReference>
<dbReference type="CDD" id="cd05259">
    <property type="entry name" value="PCBER_SDR_a"/>
    <property type="match status" value="1"/>
</dbReference>
<proteinExistence type="predicted"/>
<accession>A0AAV9G4K7</accession>
<gene>
    <name evidence="4" type="ORF">QBC34DRAFT_444210</name>
</gene>
<dbReference type="PANTHER" id="PTHR47706">
    <property type="entry name" value="NMRA-LIKE FAMILY PROTEIN"/>
    <property type="match status" value="1"/>
</dbReference>
<dbReference type="Gene3D" id="3.40.50.720">
    <property type="entry name" value="NAD(P)-binding Rossmann-like Domain"/>
    <property type="match status" value="1"/>
</dbReference>
<dbReference type="Pfam" id="PF05368">
    <property type="entry name" value="NmrA"/>
    <property type="match status" value="1"/>
</dbReference>
<keyword evidence="1" id="KW-0521">NADP</keyword>
<keyword evidence="2" id="KW-0560">Oxidoreductase</keyword>
<dbReference type="Gene3D" id="3.90.25.10">
    <property type="entry name" value="UDP-galactose 4-epimerase, domain 1"/>
    <property type="match status" value="1"/>
</dbReference>
<evidence type="ECO:0000256" key="2">
    <source>
        <dbReference type="ARBA" id="ARBA00023002"/>
    </source>
</evidence>